<dbReference type="PANTHER" id="PTHR33169:SF14">
    <property type="entry name" value="TRANSCRIPTIONAL REGULATOR RV3488"/>
    <property type="match status" value="1"/>
</dbReference>
<dbReference type="InterPro" id="IPR036390">
    <property type="entry name" value="WH_DNA-bd_sf"/>
</dbReference>
<dbReference type="Proteomes" id="UP000464780">
    <property type="component" value="Chromosome"/>
</dbReference>
<feature type="domain" description="Transcription regulator PadR N-terminal" evidence="1">
    <location>
        <begin position="15"/>
        <end position="86"/>
    </location>
</feature>
<evidence type="ECO:0000313" key="2">
    <source>
        <dbReference type="EMBL" id="KXY48316.1"/>
    </source>
</evidence>
<dbReference type="Proteomes" id="UP000075476">
    <property type="component" value="Unassembled WGS sequence"/>
</dbReference>
<reference evidence="3 6" key="2">
    <citation type="submission" date="2018-03" db="EMBL/GenBank/DDBJ databases">
        <title>The complete genome of bacterial strain SGAir0260.</title>
        <authorList>
            <person name="Schuster S.C."/>
        </authorList>
    </citation>
    <scope>NUCLEOTIDE SEQUENCE [LARGE SCALE GENOMIC DNA]</scope>
    <source>
        <strain evidence="3 6">SGAir0260</strain>
    </source>
</reference>
<dbReference type="InterPro" id="IPR036388">
    <property type="entry name" value="WH-like_DNA-bd_sf"/>
</dbReference>
<gene>
    <name evidence="2" type="ORF">AT268_25940</name>
    <name evidence="3" type="ORF">C1N66_01045</name>
    <name evidence="4" type="ORF">C1N66_11325</name>
</gene>
<name>A0A150CXN6_BACCE</name>
<organism evidence="2 5">
    <name type="scientific">Bacillus cereus</name>
    <dbReference type="NCBI Taxonomy" id="1396"/>
    <lineage>
        <taxon>Bacteria</taxon>
        <taxon>Bacillati</taxon>
        <taxon>Bacillota</taxon>
        <taxon>Bacilli</taxon>
        <taxon>Bacillales</taxon>
        <taxon>Bacillaceae</taxon>
        <taxon>Bacillus</taxon>
        <taxon>Bacillus cereus group</taxon>
    </lineage>
</organism>
<accession>A0A150CXN6</accession>
<evidence type="ECO:0000259" key="1">
    <source>
        <dbReference type="Pfam" id="PF03551"/>
    </source>
</evidence>
<evidence type="ECO:0000313" key="5">
    <source>
        <dbReference type="Proteomes" id="UP000075476"/>
    </source>
</evidence>
<proteinExistence type="predicted"/>
<dbReference type="Gene3D" id="1.10.10.10">
    <property type="entry name" value="Winged helix-like DNA-binding domain superfamily/Winged helix DNA-binding domain"/>
    <property type="match status" value="1"/>
</dbReference>
<reference evidence="2 5" key="1">
    <citation type="submission" date="2015-12" db="EMBL/GenBank/DDBJ databases">
        <title>Bacillus cereus Group isolate.</title>
        <authorList>
            <person name="Kovac J."/>
        </authorList>
    </citation>
    <scope>NUCLEOTIDE SEQUENCE [LARGE SCALE GENOMIC DNA]</scope>
    <source>
        <strain evidence="2 5">FSL K6-0073</strain>
    </source>
</reference>
<dbReference type="EMBL" id="CP028009">
    <property type="protein sequence ID" value="QHV41826.1"/>
    <property type="molecule type" value="Genomic_DNA"/>
</dbReference>
<dbReference type="EMBL" id="CP028009">
    <property type="protein sequence ID" value="QHV43674.1"/>
    <property type="molecule type" value="Genomic_DNA"/>
</dbReference>
<evidence type="ECO:0000313" key="6">
    <source>
        <dbReference type="Proteomes" id="UP000464780"/>
    </source>
</evidence>
<dbReference type="EMBL" id="LOMO01000018">
    <property type="protein sequence ID" value="KXY48316.1"/>
    <property type="molecule type" value="Genomic_DNA"/>
</dbReference>
<dbReference type="RefSeq" id="WP_000665426.1">
    <property type="nucleotide sequence ID" value="NZ_CP028009.1"/>
</dbReference>
<dbReference type="PANTHER" id="PTHR33169">
    <property type="entry name" value="PADR-FAMILY TRANSCRIPTIONAL REGULATOR"/>
    <property type="match status" value="1"/>
</dbReference>
<dbReference type="SUPFAM" id="SSF46785">
    <property type="entry name" value="Winged helix' DNA-binding domain"/>
    <property type="match status" value="1"/>
</dbReference>
<evidence type="ECO:0000313" key="4">
    <source>
        <dbReference type="EMBL" id="QHV43674.1"/>
    </source>
</evidence>
<evidence type="ECO:0000313" key="3">
    <source>
        <dbReference type="EMBL" id="QHV41826.1"/>
    </source>
</evidence>
<sequence length="113" mass="12982">MKETQLLKGVLEGCVLSIIKQQQVYGYELVQIMRDYGFTTIVGGTIYPLLQKLEKQGLIKSKELTSPDGPNRKYFFITHEGEEQLEGFEEQWGSLIVKVNRILTKVESELDEK</sequence>
<dbReference type="InterPro" id="IPR005149">
    <property type="entry name" value="Tscrpt_reg_PadR_N"/>
</dbReference>
<dbReference type="AlphaFoldDB" id="A0A150CXN6"/>
<dbReference type="InterPro" id="IPR052509">
    <property type="entry name" value="Metal_resp_DNA-bind_regulator"/>
</dbReference>
<protein>
    <submittedName>
        <fullName evidence="2">PadR family transcriptional regulator</fullName>
    </submittedName>
</protein>
<dbReference type="Pfam" id="PF03551">
    <property type="entry name" value="PadR"/>
    <property type="match status" value="1"/>
</dbReference>